<evidence type="ECO:0000313" key="2">
    <source>
        <dbReference type="Proteomes" id="UP001162483"/>
    </source>
</evidence>
<sequence length="53" mass="5883">MIGTSQRGPVQRSVFCCVWRIVLPRSPRELAQAKMAGAVYERQLTPALLPSGR</sequence>
<protein>
    <submittedName>
        <fullName evidence="1">Uncharacterized protein</fullName>
    </submittedName>
</protein>
<dbReference type="EMBL" id="CATNWA010016783">
    <property type="protein sequence ID" value="CAI9595343.1"/>
    <property type="molecule type" value="Genomic_DNA"/>
</dbReference>
<reference evidence="1" key="1">
    <citation type="submission" date="2023-05" db="EMBL/GenBank/DDBJ databases">
        <authorList>
            <person name="Stuckert A."/>
        </authorList>
    </citation>
    <scope>NUCLEOTIDE SEQUENCE</scope>
</reference>
<accession>A0ABN9FFB2</accession>
<comment type="caution">
    <text evidence="1">The sequence shown here is derived from an EMBL/GenBank/DDBJ whole genome shotgun (WGS) entry which is preliminary data.</text>
</comment>
<evidence type="ECO:0000313" key="1">
    <source>
        <dbReference type="EMBL" id="CAI9595343.1"/>
    </source>
</evidence>
<keyword evidence="2" id="KW-1185">Reference proteome</keyword>
<organism evidence="1 2">
    <name type="scientific">Staurois parvus</name>
    <dbReference type="NCBI Taxonomy" id="386267"/>
    <lineage>
        <taxon>Eukaryota</taxon>
        <taxon>Metazoa</taxon>
        <taxon>Chordata</taxon>
        <taxon>Craniata</taxon>
        <taxon>Vertebrata</taxon>
        <taxon>Euteleostomi</taxon>
        <taxon>Amphibia</taxon>
        <taxon>Batrachia</taxon>
        <taxon>Anura</taxon>
        <taxon>Neobatrachia</taxon>
        <taxon>Ranoidea</taxon>
        <taxon>Ranidae</taxon>
        <taxon>Staurois</taxon>
    </lineage>
</organism>
<dbReference type="Proteomes" id="UP001162483">
    <property type="component" value="Unassembled WGS sequence"/>
</dbReference>
<name>A0ABN9FFB2_9NEOB</name>
<gene>
    <name evidence="1" type="ORF">SPARVUS_LOCUS11878200</name>
</gene>
<proteinExistence type="predicted"/>